<dbReference type="EMBL" id="ML213720">
    <property type="protein sequence ID" value="TFK31675.1"/>
    <property type="molecule type" value="Genomic_DNA"/>
</dbReference>
<dbReference type="InterPro" id="IPR020904">
    <property type="entry name" value="Sc_DH/Rdtase_CS"/>
</dbReference>
<name>A0A5C3LGD9_9AGAR</name>
<reference evidence="3 4" key="1">
    <citation type="journal article" date="2019" name="Nat. Ecol. Evol.">
        <title>Megaphylogeny resolves global patterns of mushroom evolution.</title>
        <authorList>
            <person name="Varga T."/>
            <person name="Krizsan K."/>
            <person name="Foldi C."/>
            <person name="Dima B."/>
            <person name="Sanchez-Garcia M."/>
            <person name="Sanchez-Ramirez S."/>
            <person name="Szollosi G.J."/>
            <person name="Szarkandi J.G."/>
            <person name="Papp V."/>
            <person name="Albert L."/>
            <person name="Andreopoulos W."/>
            <person name="Angelini C."/>
            <person name="Antonin V."/>
            <person name="Barry K.W."/>
            <person name="Bougher N.L."/>
            <person name="Buchanan P."/>
            <person name="Buyck B."/>
            <person name="Bense V."/>
            <person name="Catcheside P."/>
            <person name="Chovatia M."/>
            <person name="Cooper J."/>
            <person name="Damon W."/>
            <person name="Desjardin D."/>
            <person name="Finy P."/>
            <person name="Geml J."/>
            <person name="Haridas S."/>
            <person name="Hughes K."/>
            <person name="Justo A."/>
            <person name="Karasinski D."/>
            <person name="Kautmanova I."/>
            <person name="Kiss B."/>
            <person name="Kocsube S."/>
            <person name="Kotiranta H."/>
            <person name="LaButti K.M."/>
            <person name="Lechner B.E."/>
            <person name="Liimatainen K."/>
            <person name="Lipzen A."/>
            <person name="Lukacs Z."/>
            <person name="Mihaltcheva S."/>
            <person name="Morgado L.N."/>
            <person name="Niskanen T."/>
            <person name="Noordeloos M.E."/>
            <person name="Ohm R.A."/>
            <person name="Ortiz-Santana B."/>
            <person name="Ovrebo C."/>
            <person name="Racz N."/>
            <person name="Riley R."/>
            <person name="Savchenko A."/>
            <person name="Shiryaev A."/>
            <person name="Soop K."/>
            <person name="Spirin V."/>
            <person name="Szebenyi C."/>
            <person name="Tomsovsky M."/>
            <person name="Tulloss R.E."/>
            <person name="Uehling J."/>
            <person name="Grigoriev I.V."/>
            <person name="Vagvolgyi C."/>
            <person name="Papp T."/>
            <person name="Martin F.M."/>
            <person name="Miettinen O."/>
            <person name="Hibbett D.S."/>
            <person name="Nagy L.G."/>
        </authorList>
    </citation>
    <scope>NUCLEOTIDE SEQUENCE [LARGE SCALE GENOMIC DNA]</scope>
    <source>
        <strain evidence="3 4">CBS 166.37</strain>
    </source>
</reference>
<dbReference type="PRINTS" id="PR00080">
    <property type="entry name" value="SDRFAMILY"/>
</dbReference>
<dbReference type="PROSITE" id="PS00061">
    <property type="entry name" value="ADH_SHORT"/>
    <property type="match status" value="1"/>
</dbReference>
<keyword evidence="2" id="KW-0521">NADP</keyword>
<dbReference type="STRING" id="68775.A0A5C3LGD9"/>
<dbReference type="InterPro" id="IPR036291">
    <property type="entry name" value="NAD(P)-bd_dom_sf"/>
</dbReference>
<accession>A0A5C3LGD9</accession>
<dbReference type="OrthoDB" id="498125at2759"/>
<proteinExistence type="inferred from homology"/>
<sequence length="261" mass="28033">MSESRVALVTGSAQGIGFAISIRLAEDGFDVSISDLPSQRQKLEALAEQIRAKGRRALVAIADVTSEKEVDDMVAETKSKLGSVDVLVANAGIAILAPLLETTTEMATKVLLTNVQGTLLCYKAAARVMIEQKRGGRIIGACSIAGKKGDWLYGIYSASKFSVRGLTQVAAREWGRYGITVNCYAPGFTDTAMLHSMEKVADSYVRGQKPGTYVKKVIRQSSLQRLGKPEDIARVVSFLASKDSSYVTGQSLVVDGGTWFD</sequence>
<dbReference type="PANTHER" id="PTHR42760">
    <property type="entry name" value="SHORT-CHAIN DEHYDROGENASES/REDUCTASES FAMILY MEMBER"/>
    <property type="match status" value="1"/>
</dbReference>
<dbReference type="InterPro" id="IPR002347">
    <property type="entry name" value="SDR_fam"/>
</dbReference>
<evidence type="ECO:0000256" key="1">
    <source>
        <dbReference type="ARBA" id="ARBA00006484"/>
    </source>
</evidence>
<dbReference type="GO" id="GO:0016616">
    <property type="term" value="F:oxidoreductase activity, acting on the CH-OH group of donors, NAD or NADP as acceptor"/>
    <property type="evidence" value="ECO:0007669"/>
    <property type="project" value="TreeGrafter"/>
</dbReference>
<dbReference type="GO" id="GO:0048038">
    <property type="term" value="F:quinone binding"/>
    <property type="evidence" value="ECO:0007669"/>
    <property type="project" value="TreeGrafter"/>
</dbReference>
<dbReference type="PRINTS" id="PR00081">
    <property type="entry name" value="GDHRDH"/>
</dbReference>
<evidence type="ECO:0000313" key="4">
    <source>
        <dbReference type="Proteomes" id="UP000308652"/>
    </source>
</evidence>
<comment type="similarity">
    <text evidence="1">Belongs to the short-chain dehydrogenases/reductases (SDR) family.</text>
</comment>
<dbReference type="AlphaFoldDB" id="A0A5C3LGD9"/>
<keyword evidence="4" id="KW-1185">Reference proteome</keyword>
<gene>
    <name evidence="3" type="ORF">BDQ12DRAFT_693742</name>
</gene>
<evidence type="ECO:0000313" key="3">
    <source>
        <dbReference type="EMBL" id="TFK31675.1"/>
    </source>
</evidence>
<dbReference type="FunFam" id="3.40.50.720:FF:000084">
    <property type="entry name" value="Short-chain dehydrogenase reductase"/>
    <property type="match status" value="1"/>
</dbReference>
<dbReference type="SUPFAM" id="SSF51735">
    <property type="entry name" value="NAD(P)-binding Rossmann-fold domains"/>
    <property type="match status" value="1"/>
</dbReference>
<dbReference type="Pfam" id="PF13561">
    <property type="entry name" value="adh_short_C2"/>
    <property type="match status" value="1"/>
</dbReference>
<protein>
    <submittedName>
        <fullName evidence="3">NAD-binding protein</fullName>
    </submittedName>
</protein>
<evidence type="ECO:0000256" key="2">
    <source>
        <dbReference type="ARBA" id="ARBA00022857"/>
    </source>
</evidence>
<dbReference type="PANTHER" id="PTHR42760:SF121">
    <property type="entry name" value="3-OXOACYL-(ACYL-CARRIER-PROTEIN) REDUCTASE"/>
    <property type="match status" value="1"/>
</dbReference>
<dbReference type="Proteomes" id="UP000308652">
    <property type="component" value="Unassembled WGS sequence"/>
</dbReference>
<dbReference type="GO" id="GO:0006633">
    <property type="term" value="P:fatty acid biosynthetic process"/>
    <property type="evidence" value="ECO:0007669"/>
    <property type="project" value="TreeGrafter"/>
</dbReference>
<organism evidence="3 4">
    <name type="scientific">Crucibulum laeve</name>
    <dbReference type="NCBI Taxonomy" id="68775"/>
    <lineage>
        <taxon>Eukaryota</taxon>
        <taxon>Fungi</taxon>
        <taxon>Dikarya</taxon>
        <taxon>Basidiomycota</taxon>
        <taxon>Agaricomycotina</taxon>
        <taxon>Agaricomycetes</taxon>
        <taxon>Agaricomycetidae</taxon>
        <taxon>Agaricales</taxon>
        <taxon>Agaricineae</taxon>
        <taxon>Nidulariaceae</taxon>
        <taxon>Crucibulum</taxon>
    </lineage>
</organism>
<dbReference type="Gene3D" id="3.40.50.720">
    <property type="entry name" value="NAD(P)-binding Rossmann-like Domain"/>
    <property type="match status" value="1"/>
</dbReference>